<dbReference type="Proteomes" id="UP000307943">
    <property type="component" value="Unassembled WGS sequence"/>
</dbReference>
<gene>
    <name evidence="3" type="ORF">FE784_30545</name>
</gene>
<comment type="caution">
    <text evidence="3">The sequence shown here is derived from an EMBL/GenBank/DDBJ whole genome shotgun (WGS) entry which is preliminary data.</text>
</comment>
<reference evidence="3 4" key="1">
    <citation type="submission" date="2019-05" db="EMBL/GenBank/DDBJ databases">
        <title>We sequenced the genome of Paenibacillus hemerocallicola KCTC 33185 for further insight into its adaptation and study the phylogeny of Paenibacillus.</title>
        <authorList>
            <person name="Narsing Rao M.P."/>
        </authorList>
    </citation>
    <scope>NUCLEOTIDE SEQUENCE [LARGE SCALE GENOMIC DNA]</scope>
    <source>
        <strain evidence="3 4">KCTC 33185</strain>
    </source>
</reference>
<dbReference type="OrthoDB" id="2488735at2"/>
<dbReference type="SUPFAM" id="SSF51126">
    <property type="entry name" value="Pectin lyase-like"/>
    <property type="match status" value="1"/>
</dbReference>
<keyword evidence="1" id="KW-0472">Membrane</keyword>
<organism evidence="3 4">
    <name type="scientific">Paenibacillus hemerocallicola</name>
    <dbReference type="NCBI Taxonomy" id="1172614"/>
    <lineage>
        <taxon>Bacteria</taxon>
        <taxon>Bacillati</taxon>
        <taxon>Bacillota</taxon>
        <taxon>Bacilli</taxon>
        <taxon>Bacillales</taxon>
        <taxon>Paenibacillaceae</taxon>
        <taxon>Paenibacillus</taxon>
    </lineage>
</organism>
<feature type="transmembrane region" description="Helical" evidence="1">
    <location>
        <begin position="21"/>
        <end position="40"/>
    </location>
</feature>
<evidence type="ECO:0000313" key="4">
    <source>
        <dbReference type="Proteomes" id="UP000307943"/>
    </source>
</evidence>
<dbReference type="InterPro" id="IPR012334">
    <property type="entry name" value="Pectin_lyas_fold"/>
</dbReference>
<keyword evidence="4" id="KW-1185">Reference proteome</keyword>
<keyword evidence="1" id="KW-1133">Transmembrane helix</keyword>
<evidence type="ECO:0000313" key="3">
    <source>
        <dbReference type="EMBL" id="TNJ62506.1"/>
    </source>
</evidence>
<dbReference type="InterPro" id="IPR011050">
    <property type="entry name" value="Pectin_lyase_fold/virulence"/>
</dbReference>
<dbReference type="AlphaFoldDB" id="A0A5C4T0N7"/>
<dbReference type="Pfam" id="PF13229">
    <property type="entry name" value="Beta_helix"/>
    <property type="match status" value="1"/>
</dbReference>
<evidence type="ECO:0000259" key="2">
    <source>
        <dbReference type="Pfam" id="PF13229"/>
    </source>
</evidence>
<evidence type="ECO:0000256" key="1">
    <source>
        <dbReference type="SAM" id="Phobius"/>
    </source>
</evidence>
<protein>
    <recommendedName>
        <fullName evidence="2">Right handed beta helix domain-containing protein</fullName>
    </recommendedName>
</protein>
<name>A0A5C4T0N7_9BACL</name>
<keyword evidence="1" id="KW-0812">Transmembrane</keyword>
<dbReference type="RefSeq" id="WP_139606052.1">
    <property type="nucleotide sequence ID" value="NZ_VDCQ01000058.1"/>
</dbReference>
<dbReference type="InterPro" id="IPR039448">
    <property type="entry name" value="Beta_helix"/>
</dbReference>
<accession>A0A5C4T0N7</accession>
<dbReference type="EMBL" id="VDCQ01000058">
    <property type="protein sequence ID" value="TNJ62506.1"/>
    <property type="molecule type" value="Genomic_DNA"/>
</dbReference>
<dbReference type="Gene3D" id="2.160.20.10">
    <property type="entry name" value="Single-stranded right-handed beta-helix, Pectin lyase-like"/>
    <property type="match status" value="1"/>
</dbReference>
<feature type="domain" description="Right handed beta helix" evidence="2">
    <location>
        <begin position="208"/>
        <end position="377"/>
    </location>
</feature>
<proteinExistence type="predicted"/>
<sequence length="599" mass="64958">MADRTDPKNRINRRHILKIGAAGTVSVAATLLGGGVGYGLGNGAKPVTTLGECECECEWEEDIVQLQEKIGDLTELGAVPRNLAKTLSERSLNVKDFGAIGNATTGDQAVIQQALDFARDHSIEHVVFPSGVYYVDAGSTSDGSSGGIELHDNVTIHMQADTVIQGLASNATHSNIFRAKNKKNIKILGGIIKGDRMTHLGTTGEWGHGINILGCEHVTIAGTCIMDCWGDGIYLGSDPLTNAPAKQVRLIQVKCSNNRRQGLSVTSIDGLYAEYCTFSESNGTSPQCGVDLEPNTKFGMLKHVVFMNCRADNNELVGFLVQLSRLDATSERVDIQFVNCRTSGNKYGYCIQYCNDHVKGSVKFVDCTATNELWNGFLETSCSSLGVETVYRGCAAYACNTENNTANTGAFGASFFIREDSRQPRTTIGNAIYEACLSVEDRSTPIIRRGFAISTAYAAIPRHVKYVNCESLGESISMFEIIPTAENIVAKHDVWKEIDSTANTTVKTRHLGFTHTNRGSSGEIRLTLPPAKENYTFQFRVEQGHYFNIAPHSGGQILGLTAAADTELRSQAIGASLALRGRTDGNWEVTRIVGVWEEV</sequence>